<evidence type="ECO:0000313" key="3">
    <source>
        <dbReference type="EMBL" id="BAX79839.1"/>
    </source>
</evidence>
<evidence type="ECO:0000313" key="4">
    <source>
        <dbReference type="Proteomes" id="UP000218267"/>
    </source>
</evidence>
<feature type="domain" description="Xylose isomerase-like TIM barrel" evidence="2">
    <location>
        <begin position="207"/>
        <end position="414"/>
    </location>
</feature>
<proteinExistence type="predicted"/>
<dbReference type="EMBL" id="AP018042">
    <property type="protein sequence ID" value="BAX79839.1"/>
    <property type="molecule type" value="Genomic_DNA"/>
</dbReference>
<dbReference type="PANTHER" id="PTHR12110">
    <property type="entry name" value="HYDROXYPYRUVATE ISOMERASE"/>
    <property type="match status" value="1"/>
</dbReference>
<keyword evidence="1" id="KW-0732">Signal</keyword>
<dbReference type="SUPFAM" id="SSF51658">
    <property type="entry name" value="Xylose isomerase-like"/>
    <property type="match status" value="1"/>
</dbReference>
<dbReference type="KEGG" id="mbas:ALGA_1460"/>
<feature type="signal peptide" evidence="1">
    <location>
        <begin position="1"/>
        <end position="30"/>
    </location>
</feature>
<dbReference type="InterPro" id="IPR050312">
    <property type="entry name" value="IolE/XylAMocC-like"/>
</dbReference>
<keyword evidence="4" id="KW-1185">Reference proteome</keyword>
<accession>A0A1Y1CHI3</accession>
<gene>
    <name evidence="3" type="ORF">ALGA_1460</name>
</gene>
<dbReference type="Gene3D" id="3.20.20.150">
    <property type="entry name" value="Divalent-metal-dependent TIM barrel enzymes"/>
    <property type="match status" value="1"/>
</dbReference>
<dbReference type="InterPro" id="IPR013022">
    <property type="entry name" value="Xyl_isomerase-like_TIM-brl"/>
</dbReference>
<feature type="chain" id="PRO_5012214605" description="Xylose isomerase-like TIM barrel domain-containing protein" evidence="1">
    <location>
        <begin position="31"/>
        <end position="438"/>
    </location>
</feature>
<dbReference type="Proteomes" id="UP000218267">
    <property type="component" value="Chromosome"/>
</dbReference>
<sequence length="438" mass="50576">MNMKKKIMNKWKQVVVCVILLNMQSVNVIAQNSYSISEQQDRLYQYAGNWVSTINADTDSIAKFPNLRMINTAKLGKQSLQVEVQQYRNGEYHPILVELIGYDHKTDRIFAAGHNESGAFFTGTGAFSSENTWLMQDSDLNGKKTMSVAFEFLNCTEVIVEGFDNANKSLWKTRYVKANSKEKNIGVQLVSVHDEMLKDPIGTLKLLGRMGYAFVETFVYDNGLFYGMSPTLFKEEVEKAGMKFLGSMTFHNLPVKGKWDESLKWWGKCINDHKRAGVAYLSTSNNQIKGIKTMADLQNFCDYYNAIGKLCADNGLQFVFHNHADEFLFVDGVCVYDYFLQNTDPDLVFFQTDFYWMNRAGVNPVDYFKKYPKRFISWHVKDDQELGESGKIDFAEIFEYQNKIALKYILTEVEDYNFPPLYSVSLAWDYINTYYQKQ</sequence>
<dbReference type="PANTHER" id="PTHR12110:SF41">
    <property type="entry name" value="INOSOSE DEHYDRATASE"/>
    <property type="match status" value="1"/>
</dbReference>
<dbReference type="AlphaFoldDB" id="A0A1Y1CHI3"/>
<dbReference type="InterPro" id="IPR036237">
    <property type="entry name" value="Xyl_isomerase-like_sf"/>
</dbReference>
<reference evidence="4" key="2">
    <citation type="journal article" date="2020" name="Antonie Van Leeuwenhoek">
        <title>Labilibaculum antarcticum sp. nov., a novel facultative anaerobic, psychrotorelant bacterium isolated from marine sediment of Antarctica.</title>
        <authorList>
            <person name="Watanabe M."/>
            <person name="Kojima H."/>
            <person name="Fukui M."/>
        </authorList>
    </citation>
    <scope>NUCLEOTIDE SEQUENCE [LARGE SCALE GENOMIC DNA]</scope>
    <source>
        <strain evidence="4">SPP2</strain>
    </source>
</reference>
<evidence type="ECO:0000259" key="2">
    <source>
        <dbReference type="Pfam" id="PF01261"/>
    </source>
</evidence>
<dbReference type="Pfam" id="PF01261">
    <property type="entry name" value="AP_endonuc_2"/>
    <property type="match status" value="1"/>
</dbReference>
<evidence type="ECO:0000256" key="1">
    <source>
        <dbReference type="SAM" id="SignalP"/>
    </source>
</evidence>
<reference evidence="3 4" key="1">
    <citation type="journal article" date="2018" name="Mar. Genomics">
        <title>Complete genome sequence of Marinifilaceae bacterium strain SPP2, isolated from the Antarctic marine sediment.</title>
        <authorList>
            <person name="Watanabe M."/>
            <person name="Kojima H."/>
            <person name="Fukui M."/>
        </authorList>
    </citation>
    <scope>NUCLEOTIDE SEQUENCE [LARGE SCALE GENOMIC DNA]</scope>
    <source>
        <strain evidence="3 4">SPP2</strain>
    </source>
</reference>
<name>A0A1Y1CHI3_9BACT</name>
<protein>
    <recommendedName>
        <fullName evidence="2">Xylose isomerase-like TIM barrel domain-containing protein</fullName>
    </recommendedName>
</protein>
<organism evidence="3 4">
    <name type="scientific">Labilibaculum antarcticum</name>
    <dbReference type="NCBI Taxonomy" id="1717717"/>
    <lineage>
        <taxon>Bacteria</taxon>
        <taxon>Pseudomonadati</taxon>
        <taxon>Bacteroidota</taxon>
        <taxon>Bacteroidia</taxon>
        <taxon>Marinilabiliales</taxon>
        <taxon>Marinifilaceae</taxon>
        <taxon>Labilibaculum</taxon>
    </lineage>
</organism>